<sequence>MKGILINGSPKRRDSSSGALLDDLRSLLDPGTETDVMTVTASHPAASSAYTGMRWEPSPEDVKQLRGSSFLVLSFPLYVDAVPSHLLSFLMELEWQQKNNRFLETEEPLAVYAAVNCGFYEGKQAALALRIVENWCLRCGFEYKQGIGCGAGAMLSQLKGAPLQKGIKKPLGTALKDMAARIGRLEKGTDQLISLSFPRPLYIAAASIGWRKQGRENGLTVKELKS</sequence>
<dbReference type="RefSeq" id="WP_055656647.1">
    <property type="nucleotide sequence ID" value="NZ_CABIXC010000008.1"/>
</dbReference>
<protein>
    <submittedName>
        <fullName evidence="1">Multimeric flavodoxin WrbA family protein,diverged or disrupted</fullName>
    </submittedName>
</protein>
<reference evidence="1 2" key="1">
    <citation type="submission" date="2015-09" db="EMBL/GenBank/DDBJ databases">
        <authorList>
            <consortium name="Pathogen Informatics"/>
        </authorList>
    </citation>
    <scope>NUCLEOTIDE SEQUENCE [LARGE SCALE GENOMIC DNA]</scope>
    <source>
        <strain evidence="1 2">2789STDY5608850</strain>
    </source>
</reference>
<gene>
    <name evidence="1" type="ORF">ERS852407_03183</name>
</gene>
<dbReference type="InterPro" id="IPR029039">
    <property type="entry name" value="Flavoprotein-like_sf"/>
</dbReference>
<name>A0A174FZM4_9FIRM</name>
<evidence type="ECO:0000313" key="1">
    <source>
        <dbReference type="EMBL" id="CUO55674.1"/>
    </source>
</evidence>
<organism evidence="1 2">
    <name type="scientific">Hungatella hathewayi</name>
    <dbReference type="NCBI Taxonomy" id="154046"/>
    <lineage>
        <taxon>Bacteria</taxon>
        <taxon>Bacillati</taxon>
        <taxon>Bacillota</taxon>
        <taxon>Clostridia</taxon>
        <taxon>Lachnospirales</taxon>
        <taxon>Lachnospiraceae</taxon>
        <taxon>Hungatella</taxon>
    </lineage>
</organism>
<dbReference type="EMBL" id="CYZE01000008">
    <property type="protein sequence ID" value="CUO55674.1"/>
    <property type="molecule type" value="Genomic_DNA"/>
</dbReference>
<dbReference type="AlphaFoldDB" id="A0A174FZM4"/>
<proteinExistence type="predicted"/>
<evidence type="ECO:0000313" key="2">
    <source>
        <dbReference type="Proteomes" id="UP000095651"/>
    </source>
</evidence>
<dbReference type="Proteomes" id="UP000095651">
    <property type="component" value="Unassembled WGS sequence"/>
</dbReference>
<dbReference type="SUPFAM" id="SSF52218">
    <property type="entry name" value="Flavoproteins"/>
    <property type="match status" value="1"/>
</dbReference>
<accession>A0A174FZM4</accession>
<dbReference type="Gene3D" id="3.40.50.360">
    <property type="match status" value="1"/>
</dbReference>